<evidence type="ECO:0000313" key="3">
    <source>
        <dbReference type="Proteomes" id="UP000177506"/>
    </source>
</evidence>
<feature type="region of interest" description="Disordered" evidence="1">
    <location>
        <begin position="1"/>
        <end position="21"/>
    </location>
</feature>
<dbReference type="AlphaFoldDB" id="A0A1G1SSG6"/>
<evidence type="ECO:0000313" key="2">
    <source>
        <dbReference type="EMBL" id="OGX81553.1"/>
    </source>
</evidence>
<dbReference type="RefSeq" id="WP_070747238.1">
    <property type="nucleotide sequence ID" value="NZ_MDZA01000447.1"/>
</dbReference>
<name>A0A1G1SSG6_9BACT</name>
<proteinExistence type="predicted"/>
<evidence type="ECO:0000256" key="1">
    <source>
        <dbReference type="SAM" id="MobiDB-lite"/>
    </source>
</evidence>
<keyword evidence="3" id="KW-1185">Reference proteome</keyword>
<protein>
    <submittedName>
        <fullName evidence="2">Uncharacterized protein</fullName>
    </submittedName>
</protein>
<dbReference type="Proteomes" id="UP000177506">
    <property type="component" value="Unassembled WGS sequence"/>
</dbReference>
<accession>A0A1G1SSG6</accession>
<comment type="caution">
    <text evidence="2">The sequence shown here is derived from an EMBL/GenBank/DDBJ whole genome shotgun (WGS) entry which is preliminary data.</text>
</comment>
<organism evidence="2 3">
    <name type="scientific">Hymenobacter coccineus</name>
    <dbReference type="NCBI Taxonomy" id="1908235"/>
    <lineage>
        <taxon>Bacteria</taxon>
        <taxon>Pseudomonadati</taxon>
        <taxon>Bacteroidota</taxon>
        <taxon>Cytophagia</taxon>
        <taxon>Cytophagales</taxon>
        <taxon>Hymenobacteraceae</taxon>
        <taxon>Hymenobacter</taxon>
    </lineage>
</organism>
<dbReference type="OrthoDB" id="887083at2"/>
<gene>
    <name evidence="2" type="ORF">BEN49_15390</name>
</gene>
<dbReference type="EMBL" id="MDZA01000447">
    <property type="protein sequence ID" value="OGX81553.1"/>
    <property type="molecule type" value="Genomic_DNA"/>
</dbReference>
<reference evidence="2 3" key="1">
    <citation type="submission" date="2016-08" db="EMBL/GenBank/DDBJ databases">
        <title>Hymenobacter coccineus sp. nov., Hymenobacter lapidarius sp. nov. and Hymenobacter glacialis sp. nov., isolated from Antarctic soil.</title>
        <authorList>
            <person name="Sedlacek I."/>
            <person name="Kralova S."/>
            <person name="Kyrova K."/>
            <person name="Maslanova I."/>
            <person name="Stankova E."/>
            <person name="Vrbovska V."/>
            <person name="Nemec M."/>
            <person name="Bartak M."/>
            <person name="Svec P."/>
            <person name="Busse H.-J."/>
            <person name="Pantucek R."/>
        </authorList>
    </citation>
    <scope>NUCLEOTIDE SEQUENCE [LARGE SCALE GENOMIC DNA]</scope>
    <source>
        <strain evidence="2 3">CCM 8649</strain>
    </source>
</reference>
<sequence length="125" mass="13618">MSTGPKKRFGGTLTQPVAPTPDELMFGAVSPLPAHPAVGSISSPPAEVPAPAGPTGRWVPFGSYVRDQTYLQLKQAEYWEPGFEIRQFLEDTLQAALAQLPAAQRTLPEPVLEKLLKTNRKLQPQ</sequence>